<dbReference type="EMBL" id="JAQQWN010000005">
    <property type="protein sequence ID" value="KAK8084256.1"/>
    <property type="molecule type" value="Genomic_DNA"/>
</dbReference>
<protein>
    <submittedName>
        <fullName evidence="1">Uncharacterized protein</fullName>
    </submittedName>
</protein>
<evidence type="ECO:0000313" key="1">
    <source>
        <dbReference type="EMBL" id="KAK8084256.1"/>
    </source>
</evidence>
<dbReference type="Proteomes" id="UP001433268">
    <property type="component" value="Unassembled WGS sequence"/>
</dbReference>
<evidence type="ECO:0000313" key="2">
    <source>
        <dbReference type="Proteomes" id="UP001433268"/>
    </source>
</evidence>
<reference evidence="1 2" key="1">
    <citation type="submission" date="2023-01" db="EMBL/GenBank/DDBJ databases">
        <title>Analysis of 21 Apiospora genomes using comparative genomics revels a genus with tremendous synthesis potential of carbohydrate active enzymes and secondary metabolites.</title>
        <authorList>
            <person name="Sorensen T."/>
        </authorList>
    </citation>
    <scope>NUCLEOTIDE SEQUENCE [LARGE SCALE GENOMIC DNA]</scope>
    <source>
        <strain evidence="1 2">CBS 114990</strain>
    </source>
</reference>
<proteinExistence type="predicted"/>
<keyword evidence="2" id="KW-1185">Reference proteome</keyword>
<accession>A0ABR1WL78</accession>
<gene>
    <name evidence="1" type="ORF">PG997_005527</name>
</gene>
<dbReference type="GeneID" id="92042902"/>
<comment type="caution">
    <text evidence="1">The sequence shown here is derived from an EMBL/GenBank/DDBJ whole genome shotgun (WGS) entry which is preliminary data.</text>
</comment>
<organism evidence="1 2">
    <name type="scientific">Apiospora hydei</name>
    <dbReference type="NCBI Taxonomy" id="1337664"/>
    <lineage>
        <taxon>Eukaryota</taxon>
        <taxon>Fungi</taxon>
        <taxon>Dikarya</taxon>
        <taxon>Ascomycota</taxon>
        <taxon>Pezizomycotina</taxon>
        <taxon>Sordariomycetes</taxon>
        <taxon>Xylariomycetidae</taxon>
        <taxon>Amphisphaeriales</taxon>
        <taxon>Apiosporaceae</taxon>
        <taxon>Apiospora</taxon>
    </lineage>
</organism>
<dbReference type="RefSeq" id="XP_066668765.1">
    <property type="nucleotide sequence ID" value="XM_066809842.1"/>
</dbReference>
<name>A0ABR1WL78_9PEZI</name>
<sequence>MAIKILWPASFSAYRQRPNKNVEFLPSSELKGIDVPDNSDIPQAQAAANEDAITGAAREHCQQVSYQSLEYSTPQRSAKLTSILSVRARPSVSGKSPAPLAVEVPQSRNFLRSWTIRPGIASRW</sequence>